<gene>
    <name evidence="1" type="primary">AVEN_78934_1</name>
    <name evidence="1" type="ORF">CEXT_286161</name>
</gene>
<keyword evidence="1" id="KW-0239">DNA-directed DNA polymerase</keyword>
<dbReference type="Proteomes" id="UP001054945">
    <property type="component" value="Unassembled WGS sequence"/>
</dbReference>
<dbReference type="EMBL" id="BPLR01009752">
    <property type="protein sequence ID" value="GIY34308.1"/>
    <property type="molecule type" value="Genomic_DNA"/>
</dbReference>
<name>A0AAV4SRR2_CAEEX</name>
<dbReference type="AlphaFoldDB" id="A0AAV4SRR2"/>
<keyword evidence="1" id="KW-0808">Transferase</keyword>
<dbReference type="GO" id="GO:0003887">
    <property type="term" value="F:DNA-directed DNA polymerase activity"/>
    <property type="evidence" value="ECO:0007669"/>
    <property type="project" value="UniProtKB-KW"/>
</dbReference>
<keyword evidence="1" id="KW-0548">Nucleotidyltransferase</keyword>
<accession>A0AAV4SRR2</accession>
<keyword evidence="2" id="KW-1185">Reference proteome</keyword>
<reference evidence="1 2" key="1">
    <citation type="submission" date="2021-06" db="EMBL/GenBank/DDBJ databases">
        <title>Caerostris extrusa draft genome.</title>
        <authorList>
            <person name="Kono N."/>
            <person name="Arakawa K."/>
        </authorList>
    </citation>
    <scope>NUCLEOTIDE SEQUENCE [LARGE SCALE GENOMIC DNA]</scope>
</reference>
<comment type="caution">
    <text evidence="1">The sequence shown here is derived from an EMBL/GenBank/DDBJ whole genome shotgun (WGS) entry which is preliminary data.</text>
</comment>
<evidence type="ECO:0000313" key="2">
    <source>
        <dbReference type="Proteomes" id="UP001054945"/>
    </source>
</evidence>
<proteinExistence type="predicted"/>
<evidence type="ECO:0000313" key="1">
    <source>
        <dbReference type="EMBL" id="GIY34308.1"/>
    </source>
</evidence>
<sequence length="160" mass="18208">MQMGLKKCLMVIQLVKNFCAWLFTPEHKGFTAIAHNMKGSDVDILRRCCLEFRGQFQEITQVDPFQYVTIASACMAVFRSLHVTPNTIAMVPIHGMFLSRMSNLLRSDSAHPLKGISMATVKEKTDMTSAVLRSEGFKSSNFGSMNLRNRRRQIHNFKSF</sequence>
<organism evidence="1 2">
    <name type="scientific">Caerostris extrusa</name>
    <name type="common">Bark spider</name>
    <name type="synonym">Caerostris bankana</name>
    <dbReference type="NCBI Taxonomy" id="172846"/>
    <lineage>
        <taxon>Eukaryota</taxon>
        <taxon>Metazoa</taxon>
        <taxon>Ecdysozoa</taxon>
        <taxon>Arthropoda</taxon>
        <taxon>Chelicerata</taxon>
        <taxon>Arachnida</taxon>
        <taxon>Araneae</taxon>
        <taxon>Araneomorphae</taxon>
        <taxon>Entelegynae</taxon>
        <taxon>Araneoidea</taxon>
        <taxon>Araneidae</taxon>
        <taxon>Caerostris</taxon>
    </lineage>
</organism>
<protein>
    <submittedName>
        <fullName evidence="1">DNA-directed DNA polymerase</fullName>
    </submittedName>
</protein>